<gene>
    <name evidence="3" type="ORF">EAF64_19235</name>
</gene>
<sequence>MRSQHSDMRNFGRDRGQSEVIGSLLLVAVGVVLVGVVAVLGFSLAGDTTRDPTTASLSSSVSAANLTLVHTAGNALPAAETVVVLRHGDDARRVRLSSLTTVAGGDDDRITAGDRYRLSHDVIQGELAVAVVHEASGAVLHTRQFWIADGIVGELITADAGSLGDFGGNYNDPSATTTVSDDGRRIEVTGNKWQLVEKNYTVTEDTVLTFEFRSTTEGAIHGIGFENAGTGQESGRVVRLSGVQNWGVNVSDYGGSYYRTGDGWTRYEVPIGEVYGDTNNLGDADSLIVVNDCDGNEGISCGSHDSAYRNVAVSESD</sequence>
<feature type="transmembrane region" description="Helical" evidence="1">
    <location>
        <begin position="20"/>
        <end position="44"/>
    </location>
</feature>
<dbReference type="Proteomes" id="UP000289691">
    <property type="component" value="Unassembled WGS sequence"/>
</dbReference>
<dbReference type="NCBIfam" id="TIGR02537">
    <property type="entry name" value="arch_flag_Nterm"/>
    <property type="match status" value="1"/>
</dbReference>
<dbReference type="Gene3D" id="2.60.120.430">
    <property type="entry name" value="Galactose-binding lectin"/>
    <property type="match status" value="1"/>
</dbReference>
<proteinExistence type="predicted"/>
<reference evidence="3 4" key="1">
    <citation type="submission" date="2019-01" db="EMBL/GenBank/DDBJ databases">
        <title>Halorientalis sp. F13-25 a new haloarchaeum isolated from hypersaline water.</title>
        <authorList>
            <person name="Ana D.-V."/>
            <person name="Cristina S.-P."/>
            <person name="Antonio V."/>
        </authorList>
    </citation>
    <scope>NUCLEOTIDE SEQUENCE [LARGE SCALE GENOMIC DNA]</scope>
    <source>
        <strain evidence="3 4">F13-25</strain>
    </source>
</reference>
<keyword evidence="1" id="KW-0812">Transmembrane</keyword>
<keyword evidence="1" id="KW-1133">Transmembrane helix</keyword>
<organism evidence="3 4">
    <name type="scientific">Halorientalis pallida</name>
    <dbReference type="NCBI Taxonomy" id="2479928"/>
    <lineage>
        <taxon>Archaea</taxon>
        <taxon>Methanobacteriati</taxon>
        <taxon>Methanobacteriota</taxon>
        <taxon>Stenosarchaea group</taxon>
        <taxon>Halobacteria</taxon>
        <taxon>Halobacteriales</taxon>
        <taxon>Haloarculaceae</taxon>
        <taxon>Halorientalis</taxon>
    </lineage>
</organism>
<feature type="domain" description="Archaeal Type IV pilin N-terminal" evidence="2">
    <location>
        <begin position="18"/>
        <end position="86"/>
    </location>
</feature>
<evidence type="ECO:0000259" key="2">
    <source>
        <dbReference type="Pfam" id="PF07790"/>
    </source>
</evidence>
<keyword evidence="4" id="KW-1185">Reference proteome</keyword>
<name>A0A498KRU9_9EURY</name>
<dbReference type="Pfam" id="PF07790">
    <property type="entry name" value="Pilin_N"/>
    <property type="match status" value="1"/>
</dbReference>
<dbReference type="AlphaFoldDB" id="A0A498KRU9"/>
<evidence type="ECO:0000313" key="3">
    <source>
        <dbReference type="EMBL" id="RXK46425.1"/>
    </source>
</evidence>
<dbReference type="InterPro" id="IPR013373">
    <property type="entry name" value="Flagellin/pilin_N_arc"/>
</dbReference>
<comment type="caution">
    <text evidence="3">The sequence shown here is derived from an EMBL/GenBank/DDBJ whole genome shotgun (WGS) entry which is preliminary data.</text>
</comment>
<dbReference type="InterPro" id="IPR012859">
    <property type="entry name" value="Pilin_N_archaeal"/>
</dbReference>
<dbReference type="EMBL" id="RDFA01000009">
    <property type="protein sequence ID" value="RXK46425.1"/>
    <property type="molecule type" value="Genomic_DNA"/>
</dbReference>
<keyword evidence="1" id="KW-0472">Membrane</keyword>
<protein>
    <submittedName>
        <fullName evidence="3">Type IV pilin</fullName>
    </submittedName>
</protein>
<evidence type="ECO:0000313" key="4">
    <source>
        <dbReference type="Proteomes" id="UP000289691"/>
    </source>
</evidence>
<accession>A0A498KRU9</accession>
<evidence type="ECO:0000256" key="1">
    <source>
        <dbReference type="SAM" id="Phobius"/>
    </source>
</evidence>